<dbReference type="RefSeq" id="WP_306733641.1">
    <property type="nucleotide sequence ID" value="NZ_JANHAX010000001.1"/>
</dbReference>
<sequence>MQDTSAPIDTDLSGLDKAEWLTRLADTAEARGHFQPLGRKHAAAFIDAGSTLLVSFESIQGIRALSDAARPIGWQMVDTNGWSSLTLISEGDTWFRDPKVYGYFDALIDDGFFDDFDTILFYGAGPCGYAAAAFSVAAPGAKVLSIQPQATLDPRVTEWDERFTHMRRTSFTDRYGYAPDMLDAAACAYVIYDPQVELDAMHAALFTRRNVDKYRLRFMGSAIQSELIEMGLLIPLLSAAADGTLDTQGFAQLMRARRDHPPYLRAVLAHVDHHDRPGLAAMICRNVLARLDNAPRFARRLKALERESRDDNAGISTDGA</sequence>
<gene>
    <name evidence="1" type="ORF">NO357_00440</name>
</gene>
<evidence type="ECO:0000313" key="2">
    <source>
        <dbReference type="Proteomes" id="UP001226762"/>
    </source>
</evidence>
<proteinExistence type="predicted"/>
<name>A0AAE4B3H2_9RHOB</name>
<dbReference type="EMBL" id="JANHAX010000001">
    <property type="protein sequence ID" value="MDQ2088369.1"/>
    <property type="molecule type" value="Genomic_DNA"/>
</dbReference>
<keyword evidence="2" id="KW-1185">Reference proteome</keyword>
<accession>A0AAE4B3H2</accession>
<reference evidence="1" key="2">
    <citation type="submission" date="2023-02" db="EMBL/GenBank/DDBJ databases">
        <title>'Rhodoalgimonas zhirmunskyi' gen. nov., isolated from a red alga.</title>
        <authorList>
            <person name="Nedashkovskaya O.I."/>
            <person name="Otstavnykh N.Y."/>
            <person name="Bystritskaya E.P."/>
            <person name="Balabanova L.A."/>
            <person name="Isaeva M.P."/>
        </authorList>
    </citation>
    <scope>NUCLEOTIDE SEQUENCE</scope>
    <source>
        <strain evidence="1">KCTC 52189</strain>
    </source>
</reference>
<reference evidence="1" key="1">
    <citation type="submission" date="2022-07" db="EMBL/GenBank/DDBJ databases">
        <authorList>
            <person name="Otstavnykh N."/>
            <person name="Isaeva M."/>
            <person name="Bystritskaya E."/>
        </authorList>
    </citation>
    <scope>NUCLEOTIDE SEQUENCE</scope>
    <source>
        <strain evidence="1">KCTC 52189</strain>
    </source>
</reference>
<organism evidence="1 2">
    <name type="scientific">Marimonas arenosa</name>
    <dbReference type="NCBI Taxonomy" id="1795305"/>
    <lineage>
        <taxon>Bacteria</taxon>
        <taxon>Pseudomonadati</taxon>
        <taxon>Pseudomonadota</taxon>
        <taxon>Alphaproteobacteria</taxon>
        <taxon>Rhodobacterales</taxon>
        <taxon>Paracoccaceae</taxon>
        <taxon>Marimonas</taxon>
    </lineage>
</organism>
<comment type="caution">
    <text evidence="1">The sequence shown here is derived from an EMBL/GenBank/DDBJ whole genome shotgun (WGS) entry which is preliminary data.</text>
</comment>
<dbReference type="Proteomes" id="UP001226762">
    <property type="component" value="Unassembled WGS sequence"/>
</dbReference>
<protein>
    <submittedName>
        <fullName evidence="1">Phosphoadenosine phosphosulfate reductase</fullName>
    </submittedName>
</protein>
<evidence type="ECO:0000313" key="1">
    <source>
        <dbReference type="EMBL" id="MDQ2088369.1"/>
    </source>
</evidence>
<dbReference type="AlphaFoldDB" id="A0AAE4B3H2"/>